<organism evidence="3 5">
    <name type="scientific">Rotaria magnacalcarata</name>
    <dbReference type="NCBI Taxonomy" id="392030"/>
    <lineage>
        <taxon>Eukaryota</taxon>
        <taxon>Metazoa</taxon>
        <taxon>Spiralia</taxon>
        <taxon>Gnathifera</taxon>
        <taxon>Rotifera</taxon>
        <taxon>Eurotatoria</taxon>
        <taxon>Bdelloidea</taxon>
        <taxon>Philodinida</taxon>
        <taxon>Philodinidae</taxon>
        <taxon>Rotaria</taxon>
    </lineage>
</organism>
<feature type="non-terminal residue" evidence="3">
    <location>
        <position position="1"/>
    </location>
</feature>
<proteinExistence type="predicted"/>
<accession>A0A8S2YPY7</accession>
<evidence type="ECO:0000313" key="4">
    <source>
        <dbReference type="EMBL" id="CAF4631378.1"/>
    </source>
</evidence>
<evidence type="ECO:0000256" key="1">
    <source>
        <dbReference type="SAM" id="MobiDB-lite"/>
    </source>
</evidence>
<dbReference type="GO" id="GO:0047631">
    <property type="term" value="F:ADP-ribose diphosphatase activity"/>
    <property type="evidence" value="ECO:0007669"/>
    <property type="project" value="InterPro"/>
</dbReference>
<dbReference type="InterPro" id="IPR039989">
    <property type="entry name" value="NUDT9"/>
</dbReference>
<dbReference type="EMBL" id="CAJOBH010069159">
    <property type="protein sequence ID" value="CAF4463446.1"/>
    <property type="molecule type" value="Genomic_DNA"/>
</dbReference>
<dbReference type="PANTHER" id="PTHR13030">
    <property type="entry name" value="NUDIX HYDROLASE"/>
    <property type="match status" value="1"/>
</dbReference>
<dbReference type="Proteomes" id="UP000676336">
    <property type="component" value="Unassembled WGS sequence"/>
</dbReference>
<dbReference type="SUPFAM" id="SSF55811">
    <property type="entry name" value="Nudix"/>
    <property type="match status" value="1"/>
</dbReference>
<evidence type="ECO:0000313" key="5">
    <source>
        <dbReference type="Proteomes" id="UP000676336"/>
    </source>
</evidence>
<dbReference type="AlphaFoldDB" id="A0A8S2YPY7"/>
<dbReference type="Gene3D" id="3.90.79.10">
    <property type="entry name" value="Nucleoside Triphosphate Pyrophosphohydrolase"/>
    <property type="match status" value="1"/>
</dbReference>
<sequence length="61" mass="6614">SGRGLLGRWGPNHAGDPIVTRWSKDQQDNNKNKALEIILISRRDTGALALPGGMVDPGEYT</sequence>
<dbReference type="EMBL" id="CAJOBJ010110996">
    <property type="protein sequence ID" value="CAF4631378.1"/>
    <property type="molecule type" value="Genomic_DNA"/>
</dbReference>
<reference evidence="3" key="1">
    <citation type="submission" date="2021-02" db="EMBL/GenBank/DDBJ databases">
        <authorList>
            <person name="Nowell W R."/>
        </authorList>
    </citation>
    <scope>NUCLEOTIDE SEQUENCE</scope>
</reference>
<dbReference type="EMBL" id="CAJOBI010099080">
    <property type="protein sequence ID" value="CAF4579175.1"/>
    <property type="molecule type" value="Genomic_DNA"/>
</dbReference>
<name>A0A8S2YPY7_9BILA</name>
<dbReference type="Proteomes" id="UP000681720">
    <property type="component" value="Unassembled WGS sequence"/>
</dbReference>
<dbReference type="InterPro" id="IPR015797">
    <property type="entry name" value="NUDIX_hydrolase-like_dom_sf"/>
</dbReference>
<dbReference type="PANTHER" id="PTHR13030:SF8">
    <property type="entry name" value="ADP-RIBOSE PYROPHOSPHATASE, MITOCHONDRIAL"/>
    <property type="match status" value="1"/>
</dbReference>
<protein>
    <recommendedName>
        <fullName evidence="6">Nudix hydrolase domain-containing protein</fullName>
    </recommendedName>
</protein>
<comment type="caution">
    <text evidence="3">The sequence shown here is derived from an EMBL/GenBank/DDBJ whole genome shotgun (WGS) entry which is preliminary data.</text>
</comment>
<evidence type="ECO:0000313" key="2">
    <source>
        <dbReference type="EMBL" id="CAF4463446.1"/>
    </source>
</evidence>
<feature type="non-terminal residue" evidence="3">
    <location>
        <position position="61"/>
    </location>
</feature>
<feature type="region of interest" description="Disordered" evidence="1">
    <location>
        <begin position="1"/>
        <end position="27"/>
    </location>
</feature>
<evidence type="ECO:0008006" key="6">
    <source>
        <dbReference type="Google" id="ProtNLM"/>
    </source>
</evidence>
<dbReference type="Proteomes" id="UP000681967">
    <property type="component" value="Unassembled WGS sequence"/>
</dbReference>
<gene>
    <name evidence="2" type="ORF">BYL167_LOCUS34310</name>
    <name evidence="4" type="ORF">GIL414_LOCUS40226</name>
    <name evidence="3" type="ORF">SMN809_LOCUS38200</name>
</gene>
<evidence type="ECO:0000313" key="3">
    <source>
        <dbReference type="EMBL" id="CAF4579175.1"/>
    </source>
</evidence>